<dbReference type="Proteomes" id="UP000267164">
    <property type="component" value="Chromosome"/>
</dbReference>
<feature type="chain" id="PRO_5039122193" evidence="2">
    <location>
        <begin position="23"/>
        <end position="171"/>
    </location>
</feature>
<evidence type="ECO:0000256" key="2">
    <source>
        <dbReference type="SAM" id="SignalP"/>
    </source>
</evidence>
<dbReference type="KEGG" id="nyu:D7D52_01640"/>
<evidence type="ECO:0000313" key="4">
    <source>
        <dbReference type="Proteomes" id="UP000267164"/>
    </source>
</evidence>
<organism evidence="3 4">
    <name type="scientific">Nocardia yunnanensis</name>
    <dbReference type="NCBI Taxonomy" id="2382165"/>
    <lineage>
        <taxon>Bacteria</taxon>
        <taxon>Bacillati</taxon>
        <taxon>Actinomycetota</taxon>
        <taxon>Actinomycetes</taxon>
        <taxon>Mycobacteriales</taxon>
        <taxon>Nocardiaceae</taxon>
        <taxon>Nocardia</taxon>
    </lineage>
</organism>
<dbReference type="AlphaFoldDB" id="A0A386Z6Q1"/>
<protein>
    <submittedName>
        <fullName evidence="3">Esterase</fullName>
    </submittedName>
</protein>
<keyword evidence="2" id="KW-0732">Signal</keyword>
<proteinExistence type="predicted"/>
<gene>
    <name evidence="3" type="ORF">D7D52_01640</name>
</gene>
<feature type="signal peptide" evidence="2">
    <location>
        <begin position="1"/>
        <end position="22"/>
    </location>
</feature>
<name>A0A386Z6Q1_9NOCA</name>
<dbReference type="EMBL" id="CP032568">
    <property type="protein sequence ID" value="AYF72787.1"/>
    <property type="molecule type" value="Genomic_DNA"/>
</dbReference>
<dbReference type="OrthoDB" id="4369514at2"/>
<feature type="region of interest" description="Disordered" evidence="1">
    <location>
        <begin position="28"/>
        <end position="61"/>
    </location>
</feature>
<dbReference type="PROSITE" id="PS51257">
    <property type="entry name" value="PROKAR_LIPOPROTEIN"/>
    <property type="match status" value="1"/>
</dbReference>
<keyword evidence="4" id="KW-1185">Reference proteome</keyword>
<evidence type="ECO:0000313" key="3">
    <source>
        <dbReference type="EMBL" id="AYF72787.1"/>
    </source>
</evidence>
<dbReference type="RefSeq" id="WP_120734730.1">
    <property type="nucleotide sequence ID" value="NZ_CP032568.1"/>
</dbReference>
<evidence type="ECO:0000256" key="1">
    <source>
        <dbReference type="SAM" id="MobiDB-lite"/>
    </source>
</evidence>
<feature type="compositionally biased region" description="Low complexity" evidence="1">
    <location>
        <begin position="33"/>
        <end position="52"/>
    </location>
</feature>
<dbReference type="InterPro" id="IPR013207">
    <property type="entry name" value="LGFP"/>
</dbReference>
<dbReference type="Pfam" id="PF08310">
    <property type="entry name" value="LGFP"/>
    <property type="match status" value="2"/>
</dbReference>
<accession>A0A386Z6Q1</accession>
<sequence>MHHFARRTAGIIAALAVVTALGAGCDKNDNKDSGSATSTTTAASAAAGTTTAETKISTPNGEITLSGGILDKYNQMGGAASPLGMPTGAAKEAPDGGWVQEFDGGAIYANPTHGTHVVWGEIRKAWDDNGGAGGKLGYPTSDEYDIPGGKQSDFSGGSITWVNNTTTVAEK</sequence>
<reference evidence="3 4" key="1">
    <citation type="submission" date="2018-09" db="EMBL/GenBank/DDBJ databases">
        <title>Nocardia yunnanensis sp. nov., an actinomycete isolated from a soil sample.</title>
        <authorList>
            <person name="Zhang J."/>
        </authorList>
    </citation>
    <scope>NUCLEOTIDE SEQUENCE [LARGE SCALE GENOMIC DNA]</scope>
    <source>
        <strain evidence="3 4">CFHS0054</strain>
    </source>
</reference>